<dbReference type="PROSITE" id="PS00028">
    <property type="entry name" value="ZINC_FINGER_C2H2_1"/>
    <property type="match status" value="1"/>
</dbReference>
<organism evidence="2 3">
    <name type="scientific">Desulfamplus magnetovallimortis</name>
    <dbReference type="NCBI Taxonomy" id="1246637"/>
    <lineage>
        <taxon>Bacteria</taxon>
        <taxon>Pseudomonadati</taxon>
        <taxon>Thermodesulfobacteriota</taxon>
        <taxon>Desulfobacteria</taxon>
        <taxon>Desulfobacterales</taxon>
        <taxon>Desulfobacteraceae</taxon>
        <taxon>Desulfamplus</taxon>
    </lineage>
</organism>
<evidence type="ECO:0000259" key="1">
    <source>
        <dbReference type="PROSITE" id="PS00028"/>
    </source>
</evidence>
<proteinExistence type="predicted"/>
<dbReference type="EMBL" id="FWEV01000094">
    <property type="protein sequence ID" value="SLM29487.1"/>
    <property type="molecule type" value="Genomic_DNA"/>
</dbReference>
<dbReference type="CDD" id="cd24034">
    <property type="entry name" value="ASKHA_NBD_O66634-like_rpt1"/>
    <property type="match status" value="1"/>
</dbReference>
<dbReference type="Pfam" id="PF01869">
    <property type="entry name" value="BcrAD_BadFG"/>
    <property type="match status" value="2"/>
</dbReference>
<accession>A0A1W1HAI3</accession>
<protein>
    <submittedName>
        <fullName evidence="2">CoA-substrate-specific enzyme activase</fullName>
    </submittedName>
</protein>
<name>A0A1W1HAI3_9BACT</name>
<dbReference type="STRING" id="1246637.MTBBW1_1830002"/>
<evidence type="ECO:0000313" key="3">
    <source>
        <dbReference type="Proteomes" id="UP000191931"/>
    </source>
</evidence>
<sequence length="1482" mass="165330">MQNDNDTLRQNNVNLQQHDAMPGMHDLTLLQHDTPLSQDNVKLLQTGLPAGENPPNLLHLGIDIGSTTMKLVALKEDRIVYSTYQRHFSNLKETLIHIMNQAAETLGNPEVTILVTGSGGVSIAQFLTIGHIQEVVATVRAAQRFTPDVDVAIELGGEDAKIVYFEKAGIDQRMNGICAGGTGAFIDQMAAVLNTDPTNLDRLAEKHTSIFPIASRCGVFAKTDIMPLINEGVGREDIAASIFQSVVNQTVSGLSCGKPIKGKVMFLGGPLSYLPQLRKRFVETLKLKDDAAILPDSAHLFVALGAALASMREKTVPFDVLHRKILSITKMNSHEVKRLPPLFSNAAEKEDFFQRHHSKQVKKSPISSAFGNCYLGMDAGSTTIKAVLLNDNGELIYSYYGGNQGKPFETAREILLDIYGKLQESCCIKNSAVTGYGEELLKTALGMDIGEVETVAHYRAARQFLPDVDFILDIGGQDMKCLKIRDGFIESVLLNEACSSGCGSFIESFAQSLNIKVDQFATMALSAEHPVDLGTRCTVFMNSRVKQAQKEGASIGDISAGLSYAVIKNALTKVMNIRTPEELGEHVVVQGGTFLNDAVLRCFETISGKKAVRPDIAGLMGAYGAALIAKERFQAHHESTLLSKEALLKVQVNKSHHRCKRCTNRCSITVNTFSHGGRIHSGNKCENGAAFNNRAAFNNVAACNLKGSELPNLFQYELKRIFSYTPLPADQAIRGTIGIPRGLNIYNNYPFWFTFFTRLGFSVELSPISSRKIYEMGMDTIPSDTLCYPAKLIHGHMAWLVNQGVERIFYPCIPYEQNEFSKADNHYNCPIVTSYPEIIKNNMDILGEKNIQFISPFLPFNDVDRLIVRLSEELKPLGIRKKEIAEAVSEGLKELAAVQNDIRRKGDETLRFLEQRGTTGIVLAGKPYHLDPEVNHGIDRIISSLGMAVLTVQSVCHKSSVERPLLFVDQWMFQSRVYEAAGFVSNSEHLELVHLNSFGCGLDAISLEQARELLKKRRKVHTAIKIDEMSRSGIFKIRIRSLKAAVMEKKRRGAMALSPFSHPVEKIPPHLLDRVNKQNLLLFQLSPVHDQFFEAAFKASGYNLNILSATPQDDRDVIDEGLKYVNNDVCFPAVVMIGQYIKALKSGKYDLDNTYIALYKTGGMCRATNYIGFMRKALAAAGFWNIPVIQFSPTRLGSNNAIKITPALLNKYIISLLYGDLLLHVLHRVRPYEKIKGSANRLYEIWVSRCKASVIDGDRDEFKRNIYQIVREFESIEINDIVKPRVGIVGEILVKYHPLANNDIIHTLESYGAEVTIPGLANYVMYSAYDSWFKHKKLSWSAKKYYFDQIVIQVVEYYRRHMKRALRKSRRFEAPPSIRELAQKTSEVLSLGHQAGEGWFLTGEMIEQITGGIHNIVCIQPFACLANQITGKGMMKELKRRYPHANIISIDFDPGASEINQLNRLKLMLSVAFDKMENRHSP</sequence>
<dbReference type="Pfam" id="PF09989">
    <property type="entry name" value="DUF2229"/>
    <property type="match status" value="1"/>
</dbReference>
<dbReference type="InterPro" id="IPR051805">
    <property type="entry name" value="Dehydratase_Activator_Redct"/>
</dbReference>
<dbReference type="InterPro" id="IPR013087">
    <property type="entry name" value="Znf_C2H2_type"/>
</dbReference>
<evidence type="ECO:0000313" key="2">
    <source>
        <dbReference type="EMBL" id="SLM29487.1"/>
    </source>
</evidence>
<dbReference type="Proteomes" id="UP000191931">
    <property type="component" value="Unassembled WGS sequence"/>
</dbReference>
<dbReference type="InterPro" id="IPR043129">
    <property type="entry name" value="ATPase_NBD"/>
</dbReference>
<dbReference type="Gene3D" id="3.30.420.40">
    <property type="match status" value="4"/>
</dbReference>
<dbReference type="RefSeq" id="WP_222424115.1">
    <property type="nucleotide sequence ID" value="NZ_LT828553.1"/>
</dbReference>
<dbReference type="InterPro" id="IPR018709">
    <property type="entry name" value="CoA_activase_DUF2229"/>
</dbReference>
<dbReference type="SUPFAM" id="SSF53067">
    <property type="entry name" value="Actin-like ATPase domain"/>
    <property type="match status" value="2"/>
</dbReference>
<dbReference type="PANTHER" id="PTHR32329">
    <property type="entry name" value="BIFUNCTIONAL PROTEIN [INCLUDES 2-HYDROXYACYL-COA DEHYDRATASE (N-TER) AND ITS ACTIVATOR DOMAIN (C_TERM)-RELATED"/>
    <property type="match status" value="1"/>
</dbReference>
<dbReference type="InterPro" id="IPR002731">
    <property type="entry name" value="ATPase_BadF"/>
</dbReference>
<dbReference type="CDD" id="cd24035">
    <property type="entry name" value="ASKHA_NBD_O66634-like_rpt2"/>
    <property type="match status" value="1"/>
</dbReference>
<reference evidence="2 3" key="1">
    <citation type="submission" date="2017-03" db="EMBL/GenBank/DDBJ databases">
        <authorList>
            <person name="Afonso C.L."/>
            <person name="Miller P.J."/>
            <person name="Scott M.A."/>
            <person name="Spackman E."/>
            <person name="Goraichik I."/>
            <person name="Dimitrov K.M."/>
            <person name="Suarez D.L."/>
            <person name="Swayne D.E."/>
        </authorList>
    </citation>
    <scope>NUCLEOTIDE SEQUENCE [LARGE SCALE GENOMIC DNA]</scope>
    <source>
        <strain evidence="2">PRJEB14757</strain>
    </source>
</reference>
<keyword evidence="3" id="KW-1185">Reference proteome</keyword>
<gene>
    <name evidence="2" type="ORF">MTBBW1_1830002</name>
</gene>
<feature type="domain" description="C2H2-type" evidence="1">
    <location>
        <begin position="659"/>
        <end position="680"/>
    </location>
</feature>
<dbReference type="PANTHER" id="PTHR32329:SF4">
    <property type="entry name" value="ACTIVATOR OF 2-HYDROXYACYL-COA DEHYDRATASE"/>
    <property type="match status" value="1"/>
</dbReference>